<feature type="non-terminal residue" evidence="2">
    <location>
        <position position="1"/>
    </location>
</feature>
<gene>
    <name evidence="2" type="ORF">CR513_30400</name>
</gene>
<evidence type="ECO:0000256" key="1">
    <source>
        <dbReference type="SAM" id="MobiDB-lite"/>
    </source>
</evidence>
<dbReference type="AlphaFoldDB" id="A0A371GBW6"/>
<reference evidence="2" key="1">
    <citation type="submission" date="2018-05" db="EMBL/GenBank/DDBJ databases">
        <title>Draft genome of Mucuna pruriens seed.</title>
        <authorList>
            <person name="Nnadi N.E."/>
            <person name="Vos R."/>
            <person name="Hasami M.H."/>
            <person name="Devisetty U.K."/>
            <person name="Aguiy J.C."/>
        </authorList>
    </citation>
    <scope>NUCLEOTIDE SEQUENCE [LARGE SCALE GENOMIC DNA]</scope>
    <source>
        <strain evidence="2">JCA_2017</strain>
    </source>
</reference>
<protein>
    <submittedName>
        <fullName evidence="2">Uncharacterized protein</fullName>
    </submittedName>
</protein>
<dbReference type="EMBL" id="QJKJ01006066">
    <property type="protein sequence ID" value="RDX88058.1"/>
    <property type="molecule type" value="Genomic_DNA"/>
</dbReference>
<evidence type="ECO:0000313" key="3">
    <source>
        <dbReference type="Proteomes" id="UP000257109"/>
    </source>
</evidence>
<feature type="region of interest" description="Disordered" evidence="1">
    <location>
        <begin position="198"/>
        <end position="235"/>
    </location>
</feature>
<comment type="caution">
    <text evidence="2">The sequence shown here is derived from an EMBL/GenBank/DDBJ whole genome shotgun (WGS) entry which is preliminary data.</text>
</comment>
<evidence type="ECO:0000313" key="2">
    <source>
        <dbReference type="EMBL" id="RDX88058.1"/>
    </source>
</evidence>
<dbReference type="Proteomes" id="UP000257109">
    <property type="component" value="Unassembled WGS sequence"/>
</dbReference>
<name>A0A371GBW6_MUCPR</name>
<keyword evidence="3" id="KW-1185">Reference proteome</keyword>
<accession>A0A371GBW6</accession>
<organism evidence="2 3">
    <name type="scientific">Mucuna pruriens</name>
    <name type="common">Velvet bean</name>
    <name type="synonym">Dolichos pruriens</name>
    <dbReference type="NCBI Taxonomy" id="157652"/>
    <lineage>
        <taxon>Eukaryota</taxon>
        <taxon>Viridiplantae</taxon>
        <taxon>Streptophyta</taxon>
        <taxon>Embryophyta</taxon>
        <taxon>Tracheophyta</taxon>
        <taxon>Spermatophyta</taxon>
        <taxon>Magnoliopsida</taxon>
        <taxon>eudicotyledons</taxon>
        <taxon>Gunneridae</taxon>
        <taxon>Pentapetalae</taxon>
        <taxon>rosids</taxon>
        <taxon>fabids</taxon>
        <taxon>Fabales</taxon>
        <taxon>Fabaceae</taxon>
        <taxon>Papilionoideae</taxon>
        <taxon>50 kb inversion clade</taxon>
        <taxon>NPAAA clade</taxon>
        <taxon>indigoferoid/millettioid clade</taxon>
        <taxon>Phaseoleae</taxon>
        <taxon>Mucuna</taxon>
    </lineage>
</organism>
<sequence>MDRNMVDAARGGALMDKIQRLENQLTKLTSLVRKLAVRQHQQNMQRVCEICTSVEHPTDMCPTLQETKPESTKCIGVVGGGYQYGRQSYQNRREHAGFESKQLSIARSKIPSTVIPPTIATTSAISRKFFHNGRLDETNGRMTVGRHYKPDAVSWFRKHPLTGDSEFENGGVGVMTLQSGRELPQQDAPQPNLIPTKAETELEPIPEYNNQSEASHCHFPPEQSRQGGPRPMKIC</sequence>
<proteinExistence type="predicted"/>